<evidence type="ECO:0000256" key="2">
    <source>
        <dbReference type="ARBA" id="ARBA00022723"/>
    </source>
</evidence>
<organism evidence="5">
    <name type="scientific">marine sediment metagenome</name>
    <dbReference type="NCBI Taxonomy" id="412755"/>
    <lineage>
        <taxon>unclassified sequences</taxon>
        <taxon>metagenomes</taxon>
        <taxon>ecological metagenomes</taxon>
    </lineage>
</organism>
<keyword evidence="3" id="KW-0378">Hydrolase</keyword>
<keyword evidence="4" id="KW-0862">Zinc</keyword>
<proteinExistence type="predicted"/>
<sequence length="87" mass="9600">MEIRLENLSWPEVKEVLKKPHAVILPTGSVEQHGLHLPLNVDYRCPTYVAELAAGKVAKEHDIRVLVAPAVHYGETSSTFADFPGVI</sequence>
<feature type="non-terminal residue" evidence="5">
    <location>
        <position position="87"/>
    </location>
</feature>
<name>X1MMU4_9ZZZZ</name>
<dbReference type="AlphaFoldDB" id="X1MMU4"/>
<evidence type="ECO:0000256" key="4">
    <source>
        <dbReference type="ARBA" id="ARBA00022833"/>
    </source>
</evidence>
<reference evidence="5" key="1">
    <citation type="journal article" date="2014" name="Front. Microbiol.">
        <title>High frequency of phylogenetically diverse reductive dehalogenase-homologous genes in deep subseafloor sedimentary metagenomes.</title>
        <authorList>
            <person name="Kawai M."/>
            <person name="Futagami T."/>
            <person name="Toyoda A."/>
            <person name="Takaki Y."/>
            <person name="Nishi S."/>
            <person name="Hori S."/>
            <person name="Arai W."/>
            <person name="Tsubouchi T."/>
            <person name="Morono Y."/>
            <person name="Uchiyama I."/>
            <person name="Ito T."/>
            <person name="Fujiyama A."/>
            <person name="Inagaki F."/>
            <person name="Takami H."/>
        </authorList>
    </citation>
    <scope>NUCLEOTIDE SEQUENCE</scope>
    <source>
        <strain evidence="5">Expedition CK06-06</strain>
    </source>
</reference>
<comment type="cofactor">
    <cofactor evidence="1">
        <name>Zn(2+)</name>
        <dbReference type="ChEBI" id="CHEBI:29105"/>
    </cofactor>
</comment>
<dbReference type="InterPro" id="IPR003785">
    <property type="entry name" value="Creatininase/forma_Hydrolase"/>
</dbReference>
<dbReference type="GO" id="GO:0009231">
    <property type="term" value="P:riboflavin biosynthetic process"/>
    <property type="evidence" value="ECO:0007669"/>
    <property type="project" value="TreeGrafter"/>
</dbReference>
<dbReference type="Pfam" id="PF02633">
    <property type="entry name" value="Creatininase"/>
    <property type="match status" value="1"/>
</dbReference>
<dbReference type="Gene3D" id="3.40.50.10310">
    <property type="entry name" value="Creatininase"/>
    <property type="match status" value="1"/>
</dbReference>
<keyword evidence="2" id="KW-0479">Metal-binding</keyword>
<dbReference type="PANTHER" id="PTHR35005:SF1">
    <property type="entry name" value="2-AMINO-5-FORMYLAMINO-6-RIBOSYLAMINOPYRIMIDIN-4(3H)-ONE 5'-MONOPHOSPHATE DEFORMYLASE"/>
    <property type="match status" value="1"/>
</dbReference>
<dbReference type="PANTHER" id="PTHR35005">
    <property type="entry name" value="3-DEHYDRO-SCYLLO-INOSOSE HYDROLASE"/>
    <property type="match status" value="1"/>
</dbReference>
<comment type="caution">
    <text evidence="5">The sequence shown here is derived from an EMBL/GenBank/DDBJ whole genome shotgun (WGS) entry which is preliminary data.</text>
</comment>
<dbReference type="GO" id="GO:0046872">
    <property type="term" value="F:metal ion binding"/>
    <property type="evidence" value="ECO:0007669"/>
    <property type="project" value="UniProtKB-KW"/>
</dbReference>
<dbReference type="SUPFAM" id="SSF102215">
    <property type="entry name" value="Creatininase"/>
    <property type="match status" value="1"/>
</dbReference>
<evidence type="ECO:0008006" key="6">
    <source>
        <dbReference type="Google" id="ProtNLM"/>
    </source>
</evidence>
<dbReference type="InterPro" id="IPR024087">
    <property type="entry name" value="Creatininase-like_sf"/>
</dbReference>
<evidence type="ECO:0000256" key="3">
    <source>
        <dbReference type="ARBA" id="ARBA00022801"/>
    </source>
</evidence>
<evidence type="ECO:0000313" key="5">
    <source>
        <dbReference type="EMBL" id="GAI19376.1"/>
    </source>
</evidence>
<gene>
    <name evidence="5" type="ORF">S06H3_34924</name>
</gene>
<dbReference type="EMBL" id="BARV01021018">
    <property type="protein sequence ID" value="GAI19376.1"/>
    <property type="molecule type" value="Genomic_DNA"/>
</dbReference>
<dbReference type="GO" id="GO:0016811">
    <property type="term" value="F:hydrolase activity, acting on carbon-nitrogen (but not peptide) bonds, in linear amides"/>
    <property type="evidence" value="ECO:0007669"/>
    <property type="project" value="TreeGrafter"/>
</dbReference>
<protein>
    <recommendedName>
        <fullName evidence="6">Creatininase</fullName>
    </recommendedName>
</protein>
<evidence type="ECO:0000256" key="1">
    <source>
        <dbReference type="ARBA" id="ARBA00001947"/>
    </source>
</evidence>
<accession>X1MMU4</accession>